<gene>
    <name evidence="1" type="ORF">PROQFM164_S01g001018</name>
</gene>
<sequence>MTWEESLWGAKIGRKQCITSSRLSLLLDTCLRIWCEYVPYRIEINDPPSAAVCCRLLIPAHLLASKNM</sequence>
<proteinExistence type="predicted"/>
<organism evidence="1 2">
    <name type="scientific">Penicillium roqueforti (strain FM164)</name>
    <dbReference type="NCBI Taxonomy" id="1365484"/>
    <lineage>
        <taxon>Eukaryota</taxon>
        <taxon>Fungi</taxon>
        <taxon>Dikarya</taxon>
        <taxon>Ascomycota</taxon>
        <taxon>Pezizomycotina</taxon>
        <taxon>Eurotiomycetes</taxon>
        <taxon>Eurotiomycetidae</taxon>
        <taxon>Eurotiales</taxon>
        <taxon>Aspergillaceae</taxon>
        <taxon>Penicillium</taxon>
    </lineage>
</organism>
<name>W6PZ21_PENRF</name>
<evidence type="ECO:0000313" key="2">
    <source>
        <dbReference type="Proteomes" id="UP000030686"/>
    </source>
</evidence>
<dbReference type="Proteomes" id="UP000030686">
    <property type="component" value="Unassembled WGS sequence"/>
</dbReference>
<protein>
    <submittedName>
        <fullName evidence="1">Genomic scaffold, ProqFM164S01</fullName>
    </submittedName>
</protein>
<reference evidence="1" key="1">
    <citation type="journal article" date="2014" name="Nat. Commun.">
        <title>Multiple recent horizontal transfers of a large genomic region in cheese making fungi.</title>
        <authorList>
            <person name="Cheeseman K."/>
            <person name="Ropars J."/>
            <person name="Renault P."/>
            <person name="Dupont J."/>
            <person name="Gouzy J."/>
            <person name="Branca A."/>
            <person name="Abraham A.L."/>
            <person name="Ceppi M."/>
            <person name="Conseiller E."/>
            <person name="Debuchy R."/>
            <person name="Malagnac F."/>
            <person name="Goarin A."/>
            <person name="Silar P."/>
            <person name="Lacoste S."/>
            <person name="Sallet E."/>
            <person name="Bensimon A."/>
            <person name="Giraud T."/>
            <person name="Brygoo Y."/>
        </authorList>
    </citation>
    <scope>NUCLEOTIDE SEQUENCE [LARGE SCALE GENOMIC DNA]</scope>
    <source>
        <strain evidence="1">FM164</strain>
    </source>
</reference>
<evidence type="ECO:0000313" key="1">
    <source>
        <dbReference type="EMBL" id="CDM27209.1"/>
    </source>
</evidence>
<keyword evidence="2" id="KW-1185">Reference proteome</keyword>
<dbReference type="EMBL" id="HG792015">
    <property type="protein sequence ID" value="CDM27209.1"/>
    <property type="molecule type" value="Genomic_DNA"/>
</dbReference>
<accession>W6PZ21</accession>
<dbReference type="AlphaFoldDB" id="W6PZ21"/>